<dbReference type="InterPro" id="IPR050415">
    <property type="entry name" value="MRET"/>
</dbReference>
<evidence type="ECO:0000256" key="9">
    <source>
        <dbReference type="ARBA" id="ARBA00023002"/>
    </source>
</evidence>
<dbReference type="Gene3D" id="2.40.30.10">
    <property type="entry name" value="Translation factors"/>
    <property type="match status" value="1"/>
</dbReference>
<evidence type="ECO:0000256" key="1">
    <source>
        <dbReference type="ARBA" id="ARBA00001974"/>
    </source>
</evidence>
<dbReference type="InterPro" id="IPR039261">
    <property type="entry name" value="FNR_nucleotide-bd"/>
</dbReference>
<dbReference type="CDD" id="cd06198">
    <property type="entry name" value="FNR_like_3"/>
    <property type="match status" value="1"/>
</dbReference>
<evidence type="ECO:0000313" key="16">
    <source>
        <dbReference type="Proteomes" id="UP000223606"/>
    </source>
</evidence>
<protein>
    <submittedName>
        <fullName evidence="15">Bifunctional nitric oxide dioxygenase/dihydropteridine reductase 2</fullName>
    </submittedName>
</protein>
<dbReference type="Gene3D" id="3.40.50.80">
    <property type="entry name" value="Nucleotide-binding domain of ferredoxin-NADP reductase (FNR) module"/>
    <property type="match status" value="1"/>
</dbReference>
<dbReference type="PROSITE" id="PS51384">
    <property type="entry name" value="FAD_FR"/>
    <property type="match status" value="1"/>
</dbReference>
<keyword evidence="4 13" id="KW-0812">Transmembrane</keyword>
<keyword evidence="12 13" id="KW-0472">Membrane</keyword>
<dbReference type="SUPFAM" id="SSF52343">
    <property type="entry name" value="Ferredoxin reductase-like, C-terminal NADP-linked domain"/>
    <property type="match status" value="1"/>
</dbReference>
<dbReference type="GO" id="GO:0051537">
    <property type="term" value="F:2 iron, 2 sulfur cluster binding"/>
    <property type="evidence" value="ECO:0007669"/>
    <property type="project" value="UniProtKB-KW"/>
</dbReference>
<evidence type="ECO:0000256" key="6">
    <source>
        <dbReference type="ARBA" id="ARBA00022723"/>
    </source>
</evidence>
<evidence type="ECO:0000256" key="7">
    <source>
        <dbReference type="ARBA" id="ARBA00022827"/>
    </source>
</evidence>
<keyword evidence="11" id="KW-0411">Iron-sulfur</keyword>
<feature type="transmembrane region" description="Helical" evidence="13">
    <location>
        <begin position="172"/>
        <end position="190"/>
    </location>
</feature>
<feature type="transmembrane region" description="Helical" evidence="13">
    <location>
        <begin position="78"/>
        <end position="96"/>
    </location>
</feature>
<dbReference type="RefSeq" id="WP_245884109.1">
    <property type="nucleotide sequence ID" value="NZ_LT960614.1"/>
</dbReference>
<keyword evidence="8 13" id="KW-1133">Transmembrane helix</keyword>
<evidence type="ECO:0000256" key="12">
    <source>
        <dbReference type="ARBA" id="ARBA00023136"/>
    </source>
</evidence>
<dbReference type="GO" id="GO:0051213">
    <property type="term" value="F:dioxygenase activity"/>
    <property type="evidence" value="ECO:0007669"/>
    <property type="project" value="UniProtKB-KW"/>
</dbReference>
<keyword evidence="9" id="KW-0560">Oxidoreductase</keyword>
<dbReference type="EMBL" id="LT960614">
    <property type="protein sequence ID" value="SON53858.1"/>
    <property type="molecule type" value="Genomic_DNA"/>
</dbReference>
<comment type="subcellular location">
    <subcellularLocation>
        <location evidence="2">Membrane</location>
        <topology evidence="2">Multi-pass membrane protein</topology>
    </subcellularLocation>
</comment>
<dbReference type="PANTHER" id="PTHR47354:SF8">
    <property type="entry name" value="1,2-PHENYLACETYL-COA EPOXIDASE, SUBUNIT E"/>
    <property type="match status" value="1"/>
</dbReference>
<evidence type="ECO:0000256" key="4">
    <source>
        <dbReference type="ARBA" id="ARBA00022692"/>
    </source>
</evidence>
<evidence type="ECO:0000256" key="11">
    <source>
        <dbReference type="ARBA" id="ARBA00023014"/>
    </source>
</evidence>
<evidence type="ECO:0000256" key="2">
    <source>
        <dbReference type="ARBA" id="ARBA00004141"/>
    </source>
</evidence>
<dbReference type="PRINTS" id="PR00409">
    <property type="entry name" value="PHDIOXRDTASE"/>
</dbReference>
<dbReference type="InterPro" id="IPR013130">
    <property type="entry name" value="Fe3_Rdtase_TM_dom"/>
</dbReference>
<evidence type="ECO:0000259" key="14">
    <source>
        <dbReference type="PROSITE" id="PS51384"/>
    </source>
</evidence>
<evidence type="ECO:0000256" key="3">
    <source>
        <dbReference type="ARBA" id="ARBA00022630"/>
    </source>
</evidence>
<keyword evidence="16" id="KW-1185">Reference proteome</keyword>
<evidence type="ECO:0000256" key="10">
    <source>
        <dbReference type="ARBA" id="ARBA00023004"/>
    </source>
</evidence>
<dbReference type="SUPFAM" id="SSF63380">
    <property type="entry name" value="Riboflavin synthase domain-like"/>
    <property type="match status" value="1"/>
</dbReference>
<organism evidence="15 16">
    <name type="scientific">Hartmannibacter diazotrophicus</name>
    <dbReference type="NCBI Taxonomy" id="1482074"/>
    <lineage>
        <taxon>Bacteria</taxon>
        <taxon>Pseudomonadati</taxon>
        <taxon>Pseudomonadota</taxon>
        <taxon>Alphaproteobacteria</taxon>
        <taxon>Hyphomicrobiales</taxon>
        <taxon>Pleomorphomonadaceae</taxon>
        <taxon>Hartmannibacter</taxon>
    </lineage>
</organism>
<reference evidence="16" key="1">
    <citation type="submission" date="2017-09" db="EMBL/GenBank/DDBJ databases">
        <title>Genome sequence of Nannocystis excedens DSM 71.</title>
        <authorList>
            <person name="Blom J."/>
        </authorList>
    </citation>
    <scope>NUCLEOTIDE SEQUENCE [LARGE SCALE GENOMIC DNA]</scope>
    <source>
        <strain evidence="16">type strain: E19</strain>
    </source>
</reference>
<dbReference type="GO" id="GO:0050660">
    <property type="term" value="F:flavin adenine dinucleotide binding"/>
    <property type="evidence" value="ECO:0007669"/>
    <property type="project" value="TreeGrafter"/>
</dbReference>
<feature type="transmembrane region" description="Helical" evidence="13">
    <location>
        <begin position="39"/>
        <end position="58"/>
    </location>
</feature>
<evidence type="ECO:0000256" key="8">
    <source>
        <dbReference type="ARBA" id="ARBA00022989"/>
    </source>
</evidence>
<evidence type="ECO:0000313" key="15">
    <source>
        <dbReference type="EMBL" id="SON53858.1"/>
    </source>
</evidence>
<feature type="domain" description="FAD-binding FR-type" evidence="14">
    <location>
        <begin position="210"/>
        <end position="320"/>
    </location>
</feature>
<proteinExistence type="predicted"/>
<keyword evidence="15" id="KW-0223">Dioxygenase</keyword>
<dbReference type="GO" id="GO:0046872">
    <property type="term" value="F:metal ion binding"/>
    <property type="evidence" value="ECO:0007669"/>
    <property type="project" value="UniProtKB-KW"/>
</dbReference>
<dbReference type="InterPro" id="IPR017927">
    <property type="entry name" value="FAD-bd_FR_type"/>
</dbReference>
<dbReference type="AlphaFoldDB" id="A0A2C9D113"/>
<comment type="cofactor">
    <cofactor evidence="1">
        <name>FAD</name>
        <dbReference type="ChEBI" id="CHEBI:57692"/>
    </cofactor>
</comment>
<feature type="transmembrane region" description="Helical" evidence="13">
    <location>
        <begin position="141"/>
        <end position="160"/>
    </location>
</feature>
<keyword evidence="7" id="KW-0274">FAD</keyword>
<name>A0A2C9D113_9HYPH</name>
<evidence type="ECO:0000256" key="13">
    <source>
        <dbReference type="SAM" id="Phobius"/>
    </source>
</evidence>
<sequence>MTRGNIRLFWGFWIVLGLLWLALNTAIFSAENFFALRQFVMQFSGVLAISAMSVAMVLSLRPRWPEARLGGLDKMYKLHKWLGIGALCVAIFHWLWSEAPKWAVGFGLLAPPVRGPRPEITDPLRRLLGSFRGTAEEIGQWAFYAAVVLLLIALIKLIPYHWFRYSHRFVPAAYLALVFHAIILLDYGMWLTPLGLVVAVLLLAGSYAAAVSILGRIGAGRRVTGEIAELRHYPGVRSLETVIKLGSGWPGHEAGQFAFATSNALEGAHPYTIASAWNPANPTITFISKELGDHTTGLVDRLKIGQTITVEGPYGRFTFDDGRQRQIWIGAGIGITPFVARLKELATLEPHEARPEIDLFHTTREVDEAALERLARDAHAAKVRLHTLIDSRHGRLSGERIREMVPGWQDASIWFCGPIKFGAVLKADFATTGMPIDEQFHQELFELR</sequence>
<feature type="transmembrane region" description="Helical" evidence="13">
    <location>
        <begin position="196"/>
        <end position="215"/>
    </location>
</feature>
<accession>A0A2C9D113</accession>
<dbReference type="PANTHER" id="PTHR47354">
    <property type="entry name" value="NADH OXIDOREDUCTASE HCR"/>
    <property type="match status" value="1"/>
</dbReference>
<gene>
    <name evidence="15" type="ORF">HDIA_0317</name>
</gene>
<keyword evidence="6" id="KW-0479">Metal-binding</keyword>
<dbReference type="InterPro" id="IPR017938">
    <property type="entry name" value="Riboflavin_synthase-like_b-brl"/>
</dbReference>
<dbReference type="KEGG" id="hdi:HDIA_0317"/>
<dbReference type="Proteomes" id="UP000223606">
    <property type="component" value="Chromosome 1"/>
</dbReference>
<keyword evidence="5" id="KW-0001">2Fe-2S</keyword>
<dbReference type="Pfam" id="PF01794">
    <property type="entry name" value="Ferric_reduct"/>
    <property type="match status" value="1"/>
</dbReference>
<keyword evidence="10" id="KW-0408">Iron</keyword>
<dbReference type="GO" id="GO:0016020">
    <property type="term" value="C:membrane"/>
    <property type="evidence" value="ECO:0007669"/>
    <property type="project" value="UniProtKB-SubCell"/>
</dbReference>
<evidence type="ECO:0000256" key="5">
    <source>
        <dbReference type="ARBA" id="ARBA00022714"/>
    </source>
</evidence>
<keyword evidence="3" id="KW-0285">Flavoprotein</keyword>